<accession>A0A8T1SKZ4</accession>
<feature type="region of interest" description="Disordered" evidence="1">
    <location>
        <begin position="146"/>
        <end position="185"/>
    </location>
</feature>
<feature type="compositionally biased region" description="Basic and acidic residues" evidence="1">
    <location>
        <begin position="9"/>
        <end position="21"/>
    </location>
</feature>
<feature type="region of interest" description="Disordered" evidence="1">
    <location>
        <begin position="94"/>
        <end position="128"/>
    </location>
</feature>
<keyword evidence="3" id="KW-1185">Reference proteome</keyword>
<feature type="region of interest" description="Disordered" evidence="1">
    <location>
        <begin position="1"/>
        <end position="34"/>
    </location>
</feature>
<name>A0A8T1SKZ4_CHESE</name>
<protein>
    <submittedName>
        <fullName evidence="2">Gag-pol fusion protein</fullName>
    </submittedName>
</protein>
<gene>
    <name evidence="2" type="ORF">G0U57_005303</name>
</gene>
<feature type="compositionally biased region" description="Basic and acidic residues" evidence="1">
    <location>
        <begin position="146"/>
        <end position="160"/>
    </location>
</feature>
<dbReference type="EMBL" id="JAHGAV010000170">
    <property type="protein sequence ID" value="KAG6929629.1"/>
    <property type="molecule type" value="Genomic_DNA"/>
</dbReference>
<sequence>PRGSTTHSGPKEPQEVHRQPEVPHGLPGHHHTLSGPRGLVCRPRYERCLFPHLYLTGPQTFPPVRRAPNTLPIYSTTFRPLHGPTCLHEMYGSGGRISSSPTRARLSVPRRLATSRPVIPTGASPRTDGHGYLFSSRYHREHLQVDTDSHSVHPIHRSDPRCNQSAGVPPRGPSSRHSGLDHHAPPVSHHYREAMPQVAGPYGVLHVRGPACQTTTSPPAGLAGFSLPTNPRRLGHGRHSPGSHAGLPAVVARPTDTYLHTLPPYRLFWITCYTSKTTVLHLVPSRFILLPFRL</sequence>
<organism evidence="2 3">
    <name type="scientific">Chelydra serpentina</name>
    <name type="common">Snapping turtle</name>
    <name type="synonym">Testudo serpentina</name>
    <dbReference type="NCBI Taxonomy" id="8475"/>
    <lineage>
        <taxon>Eukaryota</taxon>
        <taxon>Metazoa</taxon>
        <taxon>Chordata</taxon>
        <taxon>Craniata</taxon>
        <taxon>Vertebrata</taxon>
        <taxon>Euteleostomi</taxon>
        <taxon>Archelosauria</taxon>
        <taxon>Testudinata</taxon>
        <taxon>Testudines</taxon>
        <taxon>Cryptodira</taxon>
        <taxon>Durocryptodira</taxon>
        <taxon>Americhelydia</taxon>
        <taxon>Chelydroidea</taxon>
        <taxon>Chelydridae</taxon>
        <taxon>Chelydra</taxon>
    </lineage>
</organism>
<reference evidence="2 3" key="1">
    <citation type="journal article" date="2020" name="G3 (Bethesda)">
        <title>Draft Genome of the Common Snapping Turtle, Chelydra serpentina, a Model for Phenotypic Plasticity in Reptiles.</title>
        <authorList>
            <person name="Das D."/>
            <person name="Singh S.K."/>
            <person name="Bierstedt J."/>
            <person name="Erickson A."/>
            <person name="Galli G.L.J."/>
            <person name="Crossley D.A. 2nd"/>
            <person name="Rhen T."/>
        </authorList>
    </citation>
    <scope>NUCLEOTIDE SEQUENCE [LARGE SCALE GENOMIC DNA]</scope>
    <source>
        <strain evidence="2">KW</strain>
    </source>
</reference>
<evidence type="ECO:0000313" key="2">
    <source>
        <dbReference type="EMBL" id="KAG6929629.1"/>
    </source>
</evidence>
<comment type="caution">
    <text evidence="2">The sequence shown here is derived from an EMBL/GenBank/DDBJ whole genome shotgun (WGS) entry which is preliminary data.</text>
</comment>
<evidence type="ECO:0000313" key="3">
    <source>
        <dbReference type="Proteomes" id="UP000765507"/>
    </source>
</evidence>
<proteinExistence type="predicted"/>
<feature type="non-terminal residue" evidence="2">
    <location>
        <position position="294"/>
    </location>
</feature>
<dbReference type="Proteomes" id="UP000765507">
    <property type="component" value="Unassembled WGS sequence"/>
</dbReference>
<evidence type="ECO:0000256" key="1">
    <source>
        <dbReference type="SAM" id="MobiDB-lite"/>
    </source>
</evidence>
<dbReference type="AlphaFoldDB" id="A0A8T1SKZ4"/>
<feature type="non-terminal residue" evidence="2">
    <location>
        <position position="1"/>
    </location>
</feature>